<keyword evidence="2" id="KW-0472">Membrane</keyword>
<feature type="region of interest" description="Disordered" evidence="1">
    <location>
        <begin position="1"/>
        <end position="27"/>
    </location>
</feature>
<dbReference type="HOGENOM" id="CLU_008809_1_2_1"/>
<keyword evidence="4" id="KW-1185">Reference proteome</keyword>
<dbReference type="OrthoDB" id="5322539at2759"/>
<name>A0A0D2CNB3_9EURO</name>
<accession>A0A0D2CNB3</accession>
<dbReference type="Proteomes" id="UP000054466">
    <property type="component" value="Unassembled WGS sequence"/>
</dbReference>
<keyword evidence="2" id="KW-1133">Transmembrane helix</keyword>
<feature type="transmembrane region" description="Helical" evidence="2">
    <location>
        <begin position="508"/>
        <end position="529"/>
    </location>
</feature>
<feature type="transmembrane region" description="Helical" evidence="2">
    <location>
        <begin position="33"/>
        <end position="59"/>
    </location>
</feature>
<keyword evidence="2" id="KW-0812">Transmembrane</keyword>
<dbReference type="GeneID" id="27342328"/>
<dbReference type="VEuPathDB" id="FungiDB:PV07_03134"/>
<proteinExistence type="predicted"/>
<feature type="transmembrane region" description="Helical" evidence="2">
    <location>
        <begin position="80"/>
        <end position="102"/>
    </location>
</feature>
<dbReference type="AlphaFoldDB" id="A0A0D2CNB3"/>
<evidence type="ECO:0000313" key="4">
    <source>
        <dbReference type="Proteomes" id="UP000054466"/>
    </source>
</evidence>
<dbReference type="STRING" id="569365.A0A0D2CNB3"/>
<evidence type="ECO:0000256" key="1">
    <source>
        <dbReference type="SAM" id="MobiDB-lite"/>
    </source>
</evidence>
<sequence length="595" mass="64196">MASKRGQDVETEMLHPGQHGHRDGTTPRAPRTWMVAASMACSIIVGLVFALVHHFFYTYWNGKVVSSDSQQRWIIRGGTAFAFGLKTALALGTGIAYVQYFWLTLCSKEFQVGKINSMFKVLGNAFELCDLKLWLRLPVLASLAVVTWTLPIAAIISPGTLIVTPSTGNRTQLLGVPQFDYRDYTPFASPLTSDDANFAGASNKLVQLALGSATTQSILSISPPIANSTYSVKMYAPALTCQIPALNDSIAIEAAYENFADTSGGAGVNYFAWVPYGDGAGNGCQNGSIAIPSDFTSSKLPSTTDSCYDGYSAKLNVFIPVATASDATPYGSSVLLNCSLMNASYTVNFDFRDRAQLVGVQSRELLNGVPVFSSYENMVVDVGSTAVFSPMANKLMSYISIMDAFGRIMVGSVNTYHYGTITPAYTLVLSTALQSQLSPDTSGKIDASNTTFARSVESLFENITMSLLSANDFIVDFSNETKAAGTPLTAVTIYYPQNVYTYEAEQLWLAYGVAILANVLCLLAGTFAIQRNGLSYNNDFTTIMRTTRNPNLDLLVPEAESSGAQPVAPRTTKGTLTYQRSNEYGWAGFSVKGMQ</sequence>
<evidence type="ECO:0000256" key="2">
    <source>
        <dbReference type="SAM" id="Phobius"/>
    </source>
</evidence>
<dbReference type="PANTHER" id="PTHR35041:SF6">
    <property type="entry name" value="FORMYLMETHIONINE DEFORMYLASE-LIKE PROTEIN-RELATED"/>
    <property type="match status" value="1"/>
</dbReference>
<dbReference type="RefSeq" id="XP_016251706.1">
    <property type="nucleotide sequence ID" value="XM_016389804.1"/>
</dbReference>
<dbReference type="EMBL" id="KN847041">
    <property type="protein sequence ID" value="KIW31490.1"/>
    <property type="molecule type" value="Genomic_DNA"/>
</dbReference>
<dbReference type="PANTHER" id="PTHR35041">
    <property type="entry name" value="MEDIATOR OF RNA POLYMERASE II TRANSCRIPTION SUBUNIT 1"/>
    <property type="match status" value="1"/>
</dbReference>
<reference evidence="3 4" key="1">
    <citation type="submission" date="2015-01" db="EMBL/GenBank/DDBJ databases">
        <title>The Genome Sequence of Cladophialophora immunda CBS83496.</title>
        <authorList>
            <consortium name="The Broad Institute Genomics Platform"/>
            <person name="Cuomo C."/>
            <person name="de Hoog S."/>
            <person name="Gorbushina A."/>
            <person name="Stielow B."/>
            <person name="Teixiera M."/>
            <person name="Abouelleil A."/>
            <person name="Chapman S.B."/>
            <person name="Priest M."/>
            <person name="Young S.K."/>
            <person name="Wortman J."/>
            <person name="Nusbaum C."/>
            <person name="Birren B."/>
        </authorList>
    </citation>
    <scope>NUCLEOTIDE SEQUENCE [LARGE SCALE GENOMIC DNA]</scope>
    <source>
        <strain evidence="3 4">CBS 83496</strain>
    </source>
</reference>
<organism evidence="3 4">
    <name type="scientific">Cladophialophora immunda</name>
    <dbReference type="NCBI Taxonomy" id="569365"/>
    <lineage>
        <taxon>Eukaryota</taxon>
        <taxon>Fungi</taxon>
        <taxon>Dikarya</taxon>
        <taxon>Ascomycota</taxon>
        <taxon>Pezizomycotina</taxon>
        <taxon>Eurotiomycetes</taxon>
        <taxon>Chaetothyriomycetidae</taxon>
        <taxon>Chaetothyriales</taxon>
        <taxon>Herpotrichiellaceae</taxon>
        <taxon>Cladophialophora</taxon>
    </lineage>
</organism>
<evidence type="ECO:0000313" key="3">
    <source>
        <dbReference type="EMBL" id="KIW31490.1"/>
    </source>
</evidence>
<protein>
    <submittedName>
        <fullName evidence="3">Uncharacterized protein</fullName>
    </submittedName>
</protein>
<gene>
    <name evidence="3" type="ORF">PV07_03134</name>
</gene>